<proteinExistence type="inferred from homology"/>
<evidence type="ECO:0000256" key="1">
    <source>
        <dbReference type="ARBA" id="ARBA00009013"/>
    </source>
</evidence>
<dbReference type="InterPro" id="IPR002645">
    <property type="entry name" value="STAS_dom"/>
</dbReference>
<evidence type="ECO:0000259" key="3">
    <source>
        <dbReference type="PROSITE" id="PS50801"/>
    </source>
</evidence>
<evidence type="ECO:0000313" key="4">
    <source>
        <dbReference type="EMBL" id="UYM05972.1"/>
    </source>
</evidence>
<evidence type="ECO:0000313" key="5">
    <source>
        <dbReference type="Proteomes" id="UP001164390"/>
    </source>
</evidence>
<sequence>MVISLQSRVLRLHGRLDGASVSEVRRELYDAIDGLREGVDTELIVDLSGVDSVDATGLGVIAGAHRRVTGRGHRLVLRGCSLQLRRALAMTRLTRVVAVEREAV</sequence>
<reference evidence="4" key="1">
    <citation type="submission" date="2022-01" db="EMBL/GenBank/DDBJ databases">
        <title>Nocardioidaceae gen. sp. A5X3R13.</title>
        <authorList>
            <person name="Lopez Marin M.A."/>
            <person name="Uhlik O."/>
        </authorList>
    </citation>
    <scope>NUCLEOTIDE SEQUENCE</scope>
    <source>
        <strain evidence="4">A5X3R13</strain>
    </source>
</reference>
<accession>A0AA46TJG5</accession>
<dbReference type="SUPFAM" id="SSF52091">
    <property type="entry name" value="SpoIIaa-like"/>
    <property type="match status" value="1"/>
</dbReference>
<dbReference type="PANTHER" id="PTHR35849:SF2">
    <property type="entry name" value="BLR2341 PROTEIN"/>
    <property type="match status" value="1"/>
</dbReference>
<dbReference type="PANTHER" id="PTHR35849">
    <property type="entry name" value="BLR2341 PROTEIN"/>
    <property type="match status" value="1"/>
</dbReference>
<gene>
    <name evidence="4" type="ORF">L0C25_02535</name>
</gene>
<keyword evidence="5" id="KW-1185">Reference proteome</keyword>
<dbReference type="Proteomes" id="UP001164390">
    <property type="component" value="Chromosome"/>
</dbReference>
<name>A0AA46TJG5_9ACTN</name>
<dbReference type="CDD" id="cd07043">
    <property type="entry name" value="STAS_anti-anti-sigma_factors"/>
    <property type="match status" value="1"/>
</dbReference>
<dbReference type="PROSITE" id="PS50801">
    <property type="entry name" value="STAS"/>
    <property type="match status" value="1"/>
</dbReference>
<dbReference type="InterPro" id="IPR003658">
    <property type="entry name" value="Anti-sigma_ant"/>
</dbReference>
<protein>
    <recommendedName>
        <fullName evidence="2">Anti-sigma factor antagonist</fullName>
    </recommendedName>
</protein>
<dbReference type="KEGG" id="sgrg:L0C25_02535"/>
<dbReference type="InterPro" id="IPR052746">
    <property type="entry name" value="MlaB_ABC_Transporter"/>
</dbReference>
<dbReference type="GO" id="GO:0043856">
    <property type="term" value="F:anti-sigma factor antagonist activity"/>
    <property type="evidence" value="ECO:0007669"/>
    <property type="project" value="InterPro"/>
</dbReference>
<organism evidence="4 5">
    <name type="scientific">Solicola gregarius</name>
    <dbReference type="NCBI Taxonomy" id="2908642"/>
    <lineage>
        <taxon>Bacteria</taxon>
        <taxon>Bacillati</taxon>
        <taxon>Actinomycetota</taxon>
        <taxon>Actinomycetes</taxon>
        <taxon>Propionibacteriales</taxon>
        <taxon>Nocardioidaceae</taxon>
        <taxon>Solicola</taxon>
    </lineage>
</organism>
<comment type="similarity">
    <text evidence="1 2">Belongs to the anti-sigma-factor antagonist family.</text>
</comment>
<dbReference type="Gene3D" id="3.30.750.24">
    <property type="entry name" value="STAS domain"/>
    <property type="match status" value="1"/>
</dbReference>
<dbReference type="EMBL" id="CP094970">
    <property type="protein sequence ID" value="UYM05972.1"/>
    <property type="molecule type" value="Genomic_DNA"/>
</dbReference>
<dbReference type="NCBIfam" id="TIGR00377">
    <property type="entry name" value="ant_ant_sig"/>
    <property type="match status" value="1"/>
</dbReference>
<dbReference type="InterPro" id="IPR036513">
    <property type="entry name" value="STAS_dom_sf"/>
</dbReference>
<evidence type="ECO:0000256" key="2">
    <source>
        <dbReference type="RuleBase" id="RU003749"/>
    </source>
</evidence>
<feature type="domain" description="STAS" evidence="3">
    <location>
        <begin position="9"/>
        <end position="104"/>
    </location>
</feature>
<dbReference type="RefSeq" id="WP_271634818.1">
    <property type="nucleotide sequence ID" value="NZ_CP094970.1"/>
</dbReference>
<dbReference type="Pfam" id="PF01740">
    <property type="entry name" value="STAS"/>
    <property type="match status" value="1"/>
</dbReference>
<dbReference type="AlphaFoldDB" id="A0AA46TJG5"/>